<dbReference type="Proteomes" id="UP000053455">
    <property type="component" value="Unassembled WGS sequence"/>
</dbReference>
<name>A0A0H0XR27_9SPHN</name>
<dbReference type="EMBL" id="LBHU01000001">
    <property type="protein sequence ID" value="KLI65068.1"/>
    <property type="molecule type" value="Genomic_DNA"/>
</dbReference>
<dbReference type="InterPro" id="IPR036278">
    <property type="entry name" value="Sialidase_sf"/>
</dbReference>
<gene>
    <name evidence="1" type="ORF">AAV99_00005</name>
</gene>
<comment type="caution">
    <text evidence="1">The sequence shown here is derived from an EMBL/GenBank/DDBJ whole genome shotgun (WGS) entry which is preliminary data.</text>
</comment>
<organism evidence="1 2">
    <name type="scientific">Aurantiacibacter marinus</name>
    <dbReference type="NCBI Taxonomy" id="874156"/>
    <lineage>
        <taxon>Bacteria</taxon>
        <taxon>Pseudomonadati</taxon>
        <taxon>Pseudomonadota</taxon>
        <taxon>Alphaproteobacteria</taxon>
        <taxon>Sphingomonadales</taxon>
        <taxon>Erythrobacteraceae</taxon>
        <taxon>Aurantiacibacter</taxon>
    </lineage>
</organism>
<evidence type="ECO:0000313" key="1">
    <source>
        <dbReference type="EMBL" id="KLI65068.1"/>
    </source>
</evidence>
<reference evidence="1 2" key="1">
    <citation type="submission" date="2015-04" db="EMBL/GenBank/DDBJ databases">
        <title>The draft genome sequence of Erythrobacter marinus HWDM-33.</title>
        <authorList>
            <person name="Zhuang L."/>
            <person name="Liu Y."/>
            <person name="Shao Z."/>
        </authorList>
    </citation>
    <scope>NUCLEOTIDE SEQUENCE [LARGE SCALE GENOMIC DNA]</scope>
    <source>
        <strain evidence="1 2">HWDM-33</strain>
    </source>
</reference>
<dbReference type="STRING" id="874156.GCA_001021555_01290"/>
<keyword evidence="2" id="KW-1185">Reference proteome</keyword>
<dbReference type="AlphaFoldDB" id="A0A0H0XR27"/>
<dbReference type="Pfam" id="PF15892">
    <property type="entry name" value="BNR_4"/>
    <property type="match status" value="1"/>
</dbReference>
<evidence type="ECO:0000313" key="2">
    <source>
        <dbReference type="Proteomes" id="UP000053455"/>
    </source>
</evidence>
<accession>A0A0H0XR27</accession>
<proteinExistence type="predicted"/>
<protein>
    <submittedName>
        <fullName evidence="1">Uncharacterized protein</fullName>
    </submittedName>
</protein>
<dbReference type="PATRIC" id="fig|874156.12.peg.1"/>
<sequence length="442" mass="49440">MESPSSTDRAAQYNDYFADNGLGNAVAVVQHPAGEYLNGITYVSYQGPLEDPYVATYNHETEQWFGPFQAGISELGRMPLSEGRIDNHGKPTLIIDDEGYIHIFYGGHGGSARDGVNPLGNVHNGRNRHAVSARPYDITEWVDLDNIPPFGTYNQAIKMDNGDMYIFYRHGAHRSDWVYHKSSDNGRTFGEAVSFLGHRRRDDLEAVDSWYPFVRRGQGDDIIVSFDYHLCWDRDGAPDERGHTPNRQDLFYMVFDTSTGAWHNIEGEQLPMPLYRQDAEEMALVGRSNGLWTFNGSVALDPQGRPNIGITMGEDIGDHAGGPKYMRHFRWSGEEWVGGHPSALPIGNGDLEAPTANSVRFLLSSRTSEGNGIVSWWNSNDGGESFEQGETLLERPNSSFATSAFIRNAHPDARVIVAERPPGTNDRRMYLLGDNGPVRRRR</sequence>
<dbReference type="SUPFAM" id="SSF50939">
    <property type="entry name" value="Sialidases"/>
    <property type="match status" value="1"/>
</dbReference>